<evidence type="ECO:0000256" key="3">
    <source>
        <dbReference type="ARBA" id="ARBA00022801"/>
    </source>
</evidence>
<evidence type="ECO:0000256" key="2">
    <source>
        <dbReference type="ARBA" id="ARBA00022670"/>
    </source>
</evidence>
<dbReference type="Pfam" id="PF04327">
    <property type="entry name" value="Peptidase_Prp"/>
    <property type="match status" value="1"/>
</dbReference>
<dbReference type="GO" id="GO:0006508">
    <property type="term" value="P:proteolysis"/>
    <property type="evidence" value="ECO:0007669"/>
    <property type="project" value="UniProtKB-KW"/>
</dbReference>
<protein>
    <recommendedName>
        <fullName evidence="6">Ribosomal processing cysteine protease Prp</fullName>
    </recommendedName>
</protein>
<keyword evidence="4" id="KW-0788">Thiol protease</keyword>
<accession>A0A5C5SDK1</accession>
<dbReference type="InterPro" id="IPR036764">
    <property type="entry name" value="Peptidase_Prp_sf"/>
</dbReference>
<dbReference type="Proteomes" id="UP000317430">
    <property type="component" value="Unassembled WGS sequence"/>
</dbReference>
<keyword evidence="8" id="KW-1185">Reference proteome</keyword>
<dbReference type="GO" id="GO:0042254">
    <property type="term" value="P:ribosome biogenesis"/>
    <property type="evidence" value="ECO:0007669"/>
    <property type="project" value="UniProtKB-KW"/>
</dbReference>
<dbReference type="PANTHER" id="PTHR39178:SF1">
    <property type="entry name" value="RIBOSOMAL-PROCESSING CYSTEINE PROTEASE PRP"/>
    <property type="match status" value="1"/>
</dbReference>
<dbReference type="CDD" id="cd16332">
    <property type="entry name" value="Prp-like"/>
    <property type="match status" value="1"/>
</dbReference>
<comment type="caution">
    <text evidence="7">The sequence shown here is derived from an EMBL/GenBank/DDBJ whole genome shotgun (WGS) entry which is preliminary data.</text>
</comment>
<evidence type="ECO:0000313" key="8">
    <source>
        <dbReference type="Proteomes" id="UP000317430"/>
    </source>
</evidence>
<dbReference type="OrthoDB" id="48998at2"/>
<organism evidence="7 8">
    <name type="scientific">Streptococcus cuniculipharyngis</name>
    <dbReference type="NCBI Taxonomy" id="1562651"/>
    <lineage>
        <taxon>Bacteria</taxon>
        <taxon>Bacillati</taxon>
        <taxon>Bacillota</taxon>
        <taxon>Bacilli</taxon>
        <taxon>Lactobacillales</taxon>
        <taxon>Streptococcaceae</taxon>
        <taxon>Streptococcus</taxon>
    </lineage>
</organism>
<dbReference type="PANTHER" id="PTHR39178">
    <property type="entry name" value="HYPOTHETICAL RIBOSOME-ASSOCIATED PROTEIN"/>
    <property type="match status" value="1"/>
</dbReference>
<comment type="similarity">
    <text evidence="5">Belongs to the Prp family.</text>
</comment>
<evidence type="ECO:0000256" key="5">
    <source>
        <dbReference type="ARBA" id="ARBA00044503"/>
    </source>
</evidence>
<dbReference type="GO" id="GO:0008234">
    <property type="term" value="F:cysteine-type peptidase activity"/>
    <property type="evidence" value="ECO:0007669"/>
    <property type="project" value="UniProtKB-KW"/>
</dbReference>
<dbReference type="SUPFAM" id="SSF118010">
    <property type="entry name" value="TM1457-like"/>
    <property type="match status" value="1"/>
</dbReference>
<keyword evidence="3" id="KW-0378">Hydrolase</keyword>
<dbReference type="InterPro" id="IPR007422">
    <property type="entry name" value="Peptidase_Prp"/>
</dbReference>
<proteinExistence type="inferred from homology"/>
<evidence type="ECO:0000313" key="7">
    <source>
        <dbReference type="EMBL" id="TWS99177.1"/>
    </source>
</evidence>
<evidence type="ECO:0000256" key="6">
    <source>
        <dbReference type="ARBA" id="ARBA00044538"/>
    </source>
</evidence>
<dbReference type="AlphaFoldDB" id="A0A5C5SDK1"/>
<reference evidence="7 8" key="1">
    <citation type="submission" date="2019-08" db="EMBL/GenBank/DDBJ databases">
        <authorList>
            <person name="Lei W."/>
        </authorList>
    </citation>
    <scope>NUCLEOTIDE SEQUENCE [LARGE SCALE GENOMIC DNA]</scope>
    <source>
        <strain evidence="7 8">CCUG 66496</strain>
    </source>
</reference>
<evidence type="ECO:0000256" key="1">
    <source>
        <dbReference type="ARBA" id="ARBA00022517"/>
    </source>
</evidence>
<name>A0A5C5SDK1_9STRE</name>
<sequence>MIDINIRKNKQDWPLQVKVIGHAGSGPYGYDVMCASVSTLCLNFLNSLEVLADYQPNYQLNQKDGGYLLIDLSAMDKLVKKETARILYDSFQLGLSQLGADSPEFVRTVIRSQD</sequence>
<dbReference type="RefSeq" id="WP_146566481.1">
    <property type="nucleotide sequence ID" value="NZ_VOHL01000001.1"/>
</dbReference>
<keyword evidence="1" id="KW-0690">Ribosome biogenesis</keyword>
<gene>
    <name evidence="7" type="ORF">FRX57_02990</name>
</gene>
<evidence type="ECO:0000256" key="4">
    <source>
        <dbReference type="ARBA" id="ARBA00022807"/>
    </source>
</evidence>
<dbReference type="Gene3D" id="3.30.70.1490">
    <property type="entry name" value="Cysteine protease Prp"/>
    <property type="match status" value="1"/>
</dbReference>
<keyword evidence="2 7" id="KW-0645">Protease</keyword>
<dbReference type="EMBL" id="VOHL01000001">
    <property type="protein sequence ID" value="TWS99177.1"/>
    <property type="molecule type" value="Genomic_DNA"/>
</dbReference>